<dbReference type="SUPFAM" id="SSF63825">
    <property type="entry name" value="YWTD domain"/>
    <property type="match status" value="1"/>
</dbReference>
<evidence type="ECO:0008006" key="4">
    <source>
        <dbReference type="Google" id="ProtNLM"/>
    </source>
</evidence>
<sequence length="579" mass="63269">GDLLAVLVVSGVEEGIGAVAFGREILGRLHEEYYGDLTGSAFEKLGEAVGKVGRENEGLEIVAASLSGRVLYLAIYGQGRVVLKRGDKLGIVLQGEGQMQKGSGILEAGDWVLLGSGHFFQAVGIGVMKAALESNSPEEAVESLAPIVLGRNNMADAAVILALVKKEPPSLVGSVPQFEERESEVEVKSKRDNFLEKILDKIKLPQRKSFFVRRADLEKRKKTLFIIALTLLALLAIALGFGLKQRAAEKKQNKVKNLIGLAEEKFNQGKKAYSVDPGEGKTFIAEAKQLIEEGLVLKKNSQELVLLKEQIEKFSSDLGVETAIAEVPVFMDLSLITDGASGVSLSLLDKDLSILDTDKKKIYLLNTEKKSHVVLEFSENSGKFMTAFAGKILVFGEKGINEVDTKNKGVSLEISKDEEWKEIVGFSSFNGNLYLLDKGASDIWRYLASGEGYGTRKSWFSGTPPDLSGSVSMAIDSSVWILEKDKISKFTLSKPEDFSLTKMPEGFVDPVKIYTSVDDQNLYVLDKGRGKIYVIAKNGEFKASYVWEGIKEASDLVAIESINKIFLLSGTKIYEIGIK</sequence>
<dbReference type="AlphaFoldDB" id="A0A2M6YRW5"/>
<evidence type="ECO:0000256" key="1">
    <source>
        <dbReference type="SAM" id="Phobius"/>
    </source>
</evidence>
<feature type="transmembrane region" description="Helical" evidence="1">
    <location>
        <begin position="223"/>
        <end position="243"/>
    </location>
</feature>
<dbReference type="Proteomes" id="UP000229502">
    <property type="component" value="Unassembled WGS sequence"/>
</dbReference>
<name>A0A2M6YRW5_9BACT</name>
<dbReference type="Gene3D" id="2.120.10.30">
    <property type="entry name" value="TolB, C-terminal domain"/>
    <property type="match status" value="1"/>
</dbReference>
<comment type="caution">
    <text evidence="2">The sequence shown here is derived from an EMBL/GenBank/DDBJ whole genome shotgun (WGS) entry which is preliminary data.</text>
</comment>
<evidence type="ECO:0000313" key="2">
    <source>
        <dbReference type="EMBL" id="PIU36131.1"/>
    </source>
</evidence>
<dbReference type="InterPro" id="IPR011042">
    <property type="entry name" value="6-blade_b-propeller_TolB-like"/>
</dbReference>
<organism evidence="2 3">
    <name type="scientific">Candidatus Shapirobacteria bacterium CG07_land_8_20_14_0_80_39_18</name>
    <dbReference type="NCBI Taxonomy" id="1974882"/>
    <lineage>
        <taxon>Bacteria</taxon>
        <taxon>Candidatus Shapironibacteriota</taxon>
    </lineage>
</organism>
<dbReference type="EMBL" id="PEWZ01000038">
    <property type="protein sequence ID" value="PIU36131.1"/>
    <property type="molecule type" value="Genomic_DNA"/>
</dbReference>
<keyword evidence="1" id="KW-0472">Membrane</keyword>
<keyword evidence="1" id="KW-0812">Transmembrane</keyword>
<accession>A0A2M6YRW5</accession>
<evidence type="ECO:0000313" key="3">
    <source>
        <dbReference type="Proteomes" id="UP000229502"/>
    </source>
</evidence>
<proteinExistence type="predicted"/>
<reference evidence="3" key="1">
    <citation type="submission" date="2017-09" db="EMBL/GenBank/DDBJ databases">
        <title>Depth-based differentiation of microbial function through sediment-hosted aquifers and enrichment of novel symbionts in the deep terrestrial subsurface.</title>
        <authorList>
            <person name="Probst A.J."/>
            <person name="Ladd B."/>
            <person name="Jarett J.K."/>
            <person name="Geller-Mcgrath D.E."/>
            <person name="Sieber C.M.K."/>
            <person name="Emerson J.B."/>
            <person name="Anantharaman K."/>
            <person name="Thomas B.C."/>
            <person name="Malmstrom R."/>
            <person name="Stieglmeier M."/>
            <person name="Klingl A."/>
            <person name="Woyke T."/>
            <person name="Ryan C.M."/>
            <person name="Banfield J.F."/>
        </authorList>
    </citation>
    <scope>NUCLEOTIDE SEQUENCE [LARGE SCALE GENOMIC DNA]</scope>
</reference>
<feature type="non-terminal residue" evidence="2">
    <location>
        <position position="1"/>
    </location>
</feature>
<keyword evidence="1" id="KW-1133">Transmembrane helix</keyword>
<protein>
    <recommendedName>
        <fullName evidence="4">PPM-type phosphatase domain-containing protein</fullName>
    </recommendedName>
</protein>
<gene>
    <name evidence="2" type="ORF">COT03_00680</name>
</gene>